<feature type="compositionally biased region" description="Basic and acidic residues" evidence="12">
    <location>
        <begin position="17"/>
        <end position="29"/>
    </location>
</feature>
<dbReference type="InterPro" id="IPR052029">
    <property type="entry name" value="PpiD_chaperone"/>
</dbReference>
<evidence type="ECO:0000259" key="14">
    <source>
        <dbReference type="PROSITE" id="PS50198"/>
    </source>
</evidence>
<keyword evidence="4 13" id="KW-0812">Transmembrane</keyword>
<evidence type="ECO:0000256" key="3">
    <source>
        <dbReference type="ARBA" id="ARBA00022519"/>
    </source>
</evidence>
<dbReference type="Gene3D" id="3.10.50.40">
    <property type="match status" value="1"/>
</dbReference>
<proteinExistence type="inferred from homology"/>
<feature type="transmembrane region" description="Helical" evidence="13">
    <location>
        <begin position="39"/>
        <end position="58"/>
    </location>
</feature>
<dbReference type="PROSITE" id="PS50198">
    <property type="entry name" value="PPIC_PPIASE_2"/>
    <property type="match status" value="1"/>
</dbReference>
<dbReference type="GO" id="GO:0005886">
    <property type="term" value="C:plasma membrane"/>
    <property type="evidence" value="ECO:0007669"/>
    <property type="project" value="UniProtKB-SubCell"/>
</dbReference>
<dbReference type="SUPFAM" id="SSF54534">
    <property type="entry name" value="FKBP-like"/>
    <property type="match status" value="1"/>
</dbReference>
<dbReference type="InterPro" id="IPR027304">
    <property type="entry name" value="Trigger_fact/SurA_dom_sf"/>
</dbReference>
<evidence type="ECO:0000256" key="2">
    <source>
        <dbReference type="ARBA" id="ARBA00022475"/>
    </source>
</evidence>
<evidence type="ECO:0000256" key="12">
    <source>
        <dbReference type="SAM" id="MobiDB-lite"/>
    </source>
</evidence>
<dbReference type="EMBL" id="FWDM01000002">
    <property type="protein sequence ID" value="SLM09948.1"/>
    <property type="molecule type" value="Genomic_DNA"/>
</dbReference>
<evidence type="ECO:0000256" key="6">
    <source>
        <dbReference type="ARBA" id="ARBA00023136"/>
    </source>
</evidence>
<evidence type="ECO:0000313" key="15">
    <source>
        <dbReference type="EMBL" id="SLM09948.1"/>
    </source>
</evidence>
<evidence type="ECO:0000256" key="9">
    <source>
        <dbReference type="ARBA" id="ARBA00040743"/>
    </source>
</evidence>
<evidence type="ECO:0000256" key="10">
    <source>
        <dbReference type="ARBA" id="ARBA00042775"/>
    </source>
</evidence>
<dbReference type="Pfam" id="PF13624">
    <property type="entry name" value="SurA_N_3"/>
    <property type="match status" value="1"/>
</dbReference>
<keyword evidence="11 15" id="KW-0413">Isomerase</keyword>
<reference evidence="15" key="1">
    <citation type="submission" date="2017-02" db="EMBL/GenBank/DDBJ databases">
        <authorList>
            <person name="Regsiter A."/>
            <person name="William W."/>
        </authorList>
    </citation>
    <scope>NUCLEOTIDE SEQUENCE</scope>
    <source>
        <strain evidence="15">Bib</strain>
    </source>
</reference>
<evidence type="ECO:0000256" key="4">
    <source>
        <dbReference type="ARBA" id="ARBA00022692"/>
    </source>
</evidence>
<sequence length="531" mass="59273">MASSENKKQTTNNGKSPIEKKAENKKTESSLKRNFRNPFVYIGTIVILVLTIIAFVLIPGVSTGTSSGGQAPSFGTWNGKRIEYSSDSYFADQVSQINDYLKQQGMDQSQSQLYAYQVWRLAFQNTVVRTALLDSAKRAGMKVSEQTIDEEIAKDVQFQVDGKFSLEKYNKTPLATRLSIRNRLRDDMLIQNYYGDLMAVAPSTAEIEFVSSMAKPQRSIQYVDISYANFPEDKTIEWAKANESLFRSIGLSKITITSSQKDAEKVLSQIKANSLSFEDAAKSHSKDSYADKGGDMGTRIFYDLKNEFQNEKDADAVMALKKGEISPVYKISNNAWAIYRVNSESSAPDFSKQSVLDEVKSYLFDREKSVMESWALAKADEFAAEAPKSSFAQAAKKTGLEAKTAGPFILNYGKPSFYFYGQQVGLFQEPYRSLDNDLVGAEENETFLTTLFSTPKGAISKPVVLDASVVVMTVTGDTEGTEQETSYTKFAYPYFFQTALESQIRNTILSSKKLKDEFNTTFARLFTPAAK</sequence>
<accession>A0A3P3XFB7</accession>
<keyword evidence="11" id="KW-0697">Rotamase</keyword>
<dbReference type="GO" id="GO:0003755">
    <property type="term" value="F:peptidyl-prolyl cis-trans isomerase activity"/>
    <property type="evidence" value="ECO:0007669"/>
    <property type="project" value="UniProtKB-KW"/>
</dbReference>
<keyword evidence="3" id="KW-0997">Cell inner membrane</keyword>
<organism evidence="15">
    <name type="scientific">uncultured spirochete</name>
    <dbReference type="NCBI Taxonomy" id="156406"/>
    <lineage>
        <taxon>Bacteria</taxon>
        <taxon>Pseudomonadati</taxon>
        <taxon>Spirochaetota</taxon>
        <taxon>Spirochaetia</taxon>
        <taxon>Spirochaetales</taxon>
        <taxon>environmental samples</taxon>
    </lineage>
</organism>
<name>A0A3P3XFB7_9SPIR</name>
<keyword evidence="5 13" id="KW-1133">Transmembrane helix</keyword>
<keyword evidence="2" id="KW-1003">Cell membrane</keyword>
<dbReference type="SUPFAM" id="SSF109998">
    <property type="entry name" value="Triger factor/SurA peptide-binding domain-like"/>
    <property type="match status" value="1"/>
</dbReference>
<keyword evidence="7" id="KW-0143">Chaperone</keyword>
<evidence type="ECO:0000256" key="13">
    <source>
        <dbReference type="SAM" id="Phobius"/>
    </source>
</evidence>
<evidence type="ECO:0000256" key="11">
    <source>
        <dbReference type="PROSITE-ProRule" id="PRU00278"/>
    </source>
</evidence>
<dbReference type="InterPro" id="IPR000297">
    <property type="entry name" value="PPIase_PpiC"/>
</dbReference>
<protein>
    <recommendedName>
        <fullName evidence="9">Periplasmic chaperone PpiD</fullName>
    </recommendedName>
    <alternativeName>
        <fullName evidence="10">Periplasmic folding chaperone</fullName>
    </alternativeName>
</protein>
<dbReference type="PANTHER" id="PTHR47529:SF1">
    <property type="entry name" value="PERIPLASMIC CHAPERONE PPID"/>
    <property type="match status" value="1"/>
</dbReference>
<dbReference type="PANTHER" id="PTHR47529">
    <property type="entry name" value="PEPTIDYL-PROLYL CIS-TRANS ISOMERASE D"/>
    <property type="match status" value="1"/>
</dbReference>
<dbReference type="Pfam" id="PF00639">
    <property type="entry name" value="Rotamase"/>
    <property type="match status" value="1"/>
</dbReference>
<feature type="domain" description="PpiC" evidence="14">
    <location>
        <begin position="246"/>
        <end position="343"/>
    </location>
</feature>
<comment type="similarity">
    <text evidence="8">Belongs to the PpiD chaperone family.</text>
</comment>
<evidence type="ECO:0000256" key="1">
    <source>
        <dbReference type="ARBA" id="ARBA00004382"/>
    </source>
</evidence>
<dbReference type="AlphaFoldDB" id="A0A3P3XFB7"/>
<evidence type="ECO:0000256" key="8">
    <source>
        <dbReference type="ARBA" id="ARBA00038408"/>
    </source>
</evidence>
<evidence type="ECO:0000256" key="5">
    <source>
        <dbReference type="ARBA" id="ARBA00022989"/>
    </source>
</evidence>
<evidence type="ECO:0000256" key="7">
    <source>
        <dbReference type="ARBA" id="ARBA00023186"/>
    </source>
</evidence>
<feature type="region of interest" description="Disordered" evidence="12">
    <location>
        <begin position="1"/>
        <end position="29"/>
    </location>
</feature>
<gene>
    <name evidence="15" type="ORF">SPIROBIBN47_100178</name>
</gene>
<comment type="subcellular location">
    <subcellularLocation>
        <location evidence="1">Cell inner membrane</location>
        <topology evidence="1">Single-pass type II membrane protein</topology>
        <orientation evidence="1">Periplasmic side</orientation>
    </subcellularLocation>
</comment>
<keyword evidence="6 13" id="KW-0472">Membrane</keyword>
<dbReference type="InterPro" id="IPR046357">
    <property type="entry name" value="PPIase_dom_sf"/>
</dbReference>